<dbReference type="EMBL" id="JBHTRV010000043">
    <property type="protein sequence ID" value="MFE5985129.1"/>
    <property type="molecule type" value="Genomic_DNA"/>
</dbReference>
<dbReference type="InterPro" id="IPR029228">
    <property type="entry name" value="Alkyl_sulf_dimr"/>
</dbReference>
<feature type="region of interest" description="Disordered" evidence="5">
    <location>
        <begin position="1"/>
        <end position="24"/>
    </location>
</feature>
<dbReference type="Pfam" id="PF14863">
    <property type="entry name" value="Alkyl_sulf_dimr"/>
    <property type="match status" value="1"/>
</dbReference>
<dbReference type="Pfam" id="PF00753">
    <property type="entry name" value="Lactamase_B"/>
    <property type="match status" value="1"/>
</dbReference>
<keyword evidence="8" id="KW-1185">Reference proteome</keyword>
<dbReference type="PANTHER" id="PTHR43223">
    <property type="entry name" value="ALKYL/ARYL-SULFATASE"/>
    <property type="match status" value="1"/>
</dbReference>
<dbReference type="Gene3D" id="3.60.15.30">
    <property type="entry name" value="Metallo-beta-lactamase domain"/>
    <property type="match status" value="1"/>
</dbReference>
<comment type="caution">
    <text evidence="7">The sequence shown here is derived from an EMBL/GenBank/DDBJ whole genome shotgun (WGS) entry which is preliminary data.</text>
</comment>
<dbReference type="Proteomes" id="UP001600424">
    <property type="component" value="Unassembled WGS sequence"/>
</dbReference>
<dbReference type="InterPro" id="IPR001279">
    <property type="entry name" value="Metallo-B-lactamas"/>
</dbReference>
<gene>
    <name evidence="7" type="ORF">ACFQ63_36205</name>
</gene>
<dbReference type="SUPFAM" id="SSF56281">
    <property type="entry name" value="Metallo-hydrolase/oxidoreductase"/>
    <property type="match status" value="1"/>
</dbReference>
<dbReference type="SMART" id="SM00849">
    <property type="entry name" value="Lactamase_B"/>
    <property type="match status" value="1"/>
</dbReference>
<dbReference type="InterPro" id="IPR038536">
    <property type="entry name" value="Alkyl/aryl-sulf_dimr_sf"/>
</dbReference>
<dbReference type="PANTHER" id="PTHR43223:SF1">
    <property type="entry name" value="ALKYL_ARYL-SULFATASE BDS1"/>
    <property type="match status" value="1"/>
</dbReference>
<keyword evidence="2" id="KW-0378">Hydrolase</keyword>
<feature type="domain" description="Metallo-beta-lactamase" evidence="6">
    <location>
        <begin position="118"/>
        <end position="342"/>
    </location>
</feature>
<evidence type="ECO:0000259" key="6">
    <source>
        <dbReference type="SMART" id="SM00849"/>
    </source>
</evidence>
<dbReference type="InterPro" id="IPR036527">
    <property type="entry name" value="SCP2_sterol-bd_dom_sf"/>
</dbReference>
<dbReference type="Gene3D" id="3.30.1050.10">
    <property type="entry name" value="SCP2 sterol-binding domain"/>
    <property type="match status" value="1"/>
</dbReference>
<keyword evidence="1" id="KW-0479">Metal-binding</keyword>
<dbReference type="Gene3D" id="1.25.40.880">
    <property type="entry name" value="Alkyl sulfatase, dimerisation domain"/>
    <property type="match status" value="1"/>
</dbReference>
<dbReference type="InterPro" id="IPR029229">
    <property type="entry name" value="Alkyl_sulf_C"/>
</dbReference>
<dbReference type="Pfam" id="PF14864">
    <property type="entry name" value="Alkyl_sulf_C"/>
    <property type="match status" value="1"/>
</dbReference>
<dbReference type="InterPro" id="IPR052195">
    <property type="entry name" value="Bact_Alkyl/Aryl-Sulfatase"/>
</dbReference>
<keyword evidence="3" id="KW-0862">Zinc</keyword>
<proteinExistence type="inferred from homology"/>
<dbReference type="SUPFAM" id="SSF55718">
    <property type="entry name" value="SCP-like"/>
    <property type="match status" value="1"/>
</dbReference>
<dbReference type="RefSeq" id="WP_386254144.1">
    <property type="nucleotide sequence ID" value="NZ_JBHTRV010000043.1"/>
</dbReference>
<sequence length="654" mass="71353">MTADGHGQAAAAPDETSLPKPATAATRAANAAVLDQLDFDDERAFEAMKRGFVAPLPDGGVIRDARGRVSFDSGSFDFIEGPAPDTVNPSLWRQSQIIKYAGLFQVTDRIYQVRNHDIANVTIVEGDGGLIVVDVGTVAETTRAAMELYYAHRPERLPVVAVLYTHPHLDHFGGILGVTTAEDVAAGRVQIIAPGKDFDRYALGENVICGNVMARRANHAFGNLLPPGPRGFVTDGIGIGHVKGASAYIPPTDHITRTGEERTLAGLTFQFQMAPDTEAPEEFHFYIPELKALTCAENANHSLHNIQTLRGARTRDAANFARYLDEALELWGDEAEVHYGPHTWPVWGTESIREFLSSQRDSYKYIHDQTLRLANQGLTPVEIAEILRLPDALGRSWWNRGYHGTVSHNAKAVYAKELGWYNGNPMNLYPLPEGDLGQRYVQAMGGADRVVRLAREAFEADDYRWAAELAGRAVHADPAHRAAREVQADAYEQLGYQAEGPQWRYVFLTAAQELRQGRPTAPGAGAASGRTIAAMPLPILLDFVAVRLNGPKAEHADVGINLVVPDAPSPYSLRVSRGVLNHWARLSEDADLTLTADRSALVDALFRPGRYDEALAAGTIRAEGDTDAFHVLTGLLDTFDRNFDLLGPHLPTGG</sequence>
<evidence type="ECO:0000256" key="2">
    <source>
        <dbReference type="ARBA" id="ARBA00022801"/>
    </source>
</evidence>
<accession>A0ABW6J5F5</accession>
<dbReference type="InterPro" id="IPR044097">
    <property type="entry name" value="Bds1/SdsA1_MBL-fold"/>
</dbReference>
<dbReference type="CDD" id="cd07710">
    <property type="entry name" value="arylsulfatase_Sdsa1-like_MBL-fold"/>
    <property type="match status" value="1"/>
</dbReference>
<evidence type="ECO:0000313" key="7">
    <source>
        <dbReference type="EMBL" id="MFE5985129.1"/>
    </source>
</evidence>
<organism evidence="7 8">
    <name type="scientific">Streptomyces wedmorensis</name>
    <dbReference type="NCBI Taxonomy" id="43759"/>
    <lineage>
        <taxon>Bacteria</taxon>
        <taxon>Bacillati</taxon>
        <taxon>Actinomycetota</taxon>
        <taxon>Actinomycetes</taxon>
        <taxon>Kitasatosporales</taxon>
        <taxon>Streptomycetaceae</taxon>
        <taxon>Streptomyces</taxon>
    </lineage>
</organism>
<evidence type="ECO:0000256" key="1">
    <source>
        <dbReference type="ARBA" id="ARBA00022723"/>
    </source>
</evidence>
<comment type="similarity">
    <text evidence="4">Belongs to the metallo-beta-lactamase superfamily. Type III sulfatase family.</text>
</comment>
<protein>
    <submittedName>
        <fullName evidence="7">Alkyl/aryl-sulfatase</fullName>
    </submittedName>
</protein>
<reference evidence="7 8" key="1">
    <citation type="submission" date="2024-09" db="EMBL/GenBank/DDBJ databases">
        <title>The Natural Products Discovery Center: Release of the First 8490 Sequenced Strains for Exploring Actinobacteria Biosynthetic Diversity.</title>
        <authorList>
            <person name="Kalkreuter E."/>
            <person name="Kautsar S.A."/>
            <person name="Yang D."/>
            <person name="Bader C.D."/>
            <person name="Teijaro C.N."/>
            <person name="Fluegel L."/>
            <person name="Davis C.M."/>
            <person name="Simpson J.R."/>
            <person name="Lauterbach L."/>
            <person name="Steele A.D."/>
            <person name="Gui C."/>
            <person name="Meng S."/>
            <person name="Li G."/>
            <person name="Viehrig K."/>
            <person name="Ye F."/>
            <person name="Su P."/>
            <person name="Kiefer A.F."/>
            <person name="Nichols A."/>
            <person name="Cepeda A.J."/>
            <person name="Yan W."/>
            <person name="Fan B."/>
            <person name="Jiang Y."/>
            <person name="Adhikari A."/>
            <person name="Zheng C.-J."/>
            <person name="Schuster L."/>
            <person name="Cowan T.M."/>
            <person name="Smanski M.J."/>
            <person name="Chevrette M.G."/>
            <person name="De Carvalho L.P.S."/>
            <person name="Shen B."/>
        </authorList>
    </citation>
    <scope>NUCLEOTIDE SEQUENCE [LARGE SCALE GENOMIC DNA]</scope>
    <source>
        <strain evidence="7 8">NPDC056472</strain>
    </source>
</reference>
<evidence type="ECO:0000256" key="4">
    <source>
        <dbReference type="ARBA" id="ARBA00033751"/>
    </source>
</evidence>
<evidence type="ECO:0000313" key="8">
    <source>
        <dbReference type="Proteomes" id="UP001600424"/>
    </source>
</evidence>
<evidence type="ECO:0000256" key="5">
    <source>
        <dbReference type="SAM" id="MobiDB-lite"/>
    </source>
</evidence>
<name>A0ABW6J5F5_STRWE</name>
<evidence type="ECO:0000256" key="3">
    <source>
        <dbReference type="ARBA" id="ARBA00022833"/>
    </source>
</evidence>
<dbReference type="InterPro" id="IPR036866">
    <property type="entry name" value="RibonucZ/Hydroxyglut_hydro"/>
</dbReference>